<dbReference type="PANTHER" id="PTHR18964:SF173">
    <property type="entry name" value="GLUCOKINASE"/>
    <property type="match status" value="1"/>
</dbReference>
<dbReference type="SUPFAM" id="SSF53067">
    <property type="entry name" value="Actin-like ATPase domain"/>
    <property type="match status" value="1"/>
</dbReference>
<evidence type="ECO:0000313" key="2">
    <source>
        <dbReference type="EMBL" id="ODN71932.1"/>
    </source>
</evidence>
<evidence type="ECO:0000256" key="1">
    <source>
        <dbReference type="SAM" id="MobiDB-lite"/>
    </source>
</evidence>
<feature type="region of interest" description="Disordered" evidence="1">
    <location>
        <begin position="282"/>
        <end position="302"/>
    </location>
</feature>
<reference evidence="2 3" key="1">
    <citation type="submission" date="2016-07" db="EMBL/GenBank/DDBJ databases">
        <title>Draft Genome Sequence of Methylobrevis pamukkalensis PK2.</title>
        <authorList>
            <person name="Vasilenko O.V."/>
            <person name="Doronina N.V."/>
            <person name="Shmareva M.N."/>
            <person name="Tarlachkov S.V."/>
            <person name="Mustakhimov I."/>
            <person name="Trotsenko Y.A."/>
        </authorList>
    </citation>
    <scope>NUCLEOTIDE SEQUENCE [LARGE SCALE GENOMIC DNA]</scope>
    <source>
        <strain evidence="2 3">PK2</strain>
    </source>
</reference>
<dbReference type="InterPro" id="IPR043129">
    <property type="entry name" value="ATPase_NBD"/>
</dbReference>
<keyword evidence="3" id="KW-1185">Reference proteome</keyword>
<dbReference type="AlphaFoldDB" id="A0A1E3H6I6"/>
<dbReference type="SUPFAM" id="SSF46785">
    <property type="entry name" value="Winged helix' DNA-binding domain"/>
    <property type="match status" value="1"/>
</dbReference>
<proteinExistence type="predicted"/>
<evidence type="ECO:0000313" key="3">
    <source>
        <dbReference type="Proteomes" id="UP000094622"/>
    </source>
</evidence>
<dbReference type="InterPro" id="IPR036390">
    <property type="entry name" value="WH_DNA-bd_sf"/>
</dbReference>
<dbReference type="Gene3D" id="1.10.10.10">
    <property type="entry name" value="Winged helix-like DNA-binding domain superfamily/Winged helix DNA-binding domain"/>
    <property type="match status" value="1"/>
</dbReference>
<sequence>MAERPPWRGGMDRRADTDQVRRHNRMLVLSAIRRQAPIARVDLGTETHLSPATITAITADLIGENIVETVTLEPDTAADGETSPRPATGRGRPRVMLQLNRRTAYVLAVKITTNRLMLVLADYVGEVAARRSVTLDTLKETRASFPHTLVRAIHDFLGAQRLSLRDLAEIGIAAQGVVDTNRGTIVWSPAFAERDIELVRPVARAFGTRCFISNDGNMIAQALNWSDPATYDGTFAVIFADYGVGMGLFVGGRLHAGAMARRPSSATSTTCRAVRAAPAAGAAVSRPSSPTMRSCARRGTCRRTRIRRRSGRRWRNC</sequence>
<gene>
    <name evidence="2" type="primary">nagC_2</name>
    <name evidence="2" type="ORF">A6302_00764</name>
</gene>
<feature type="compositionally biased region" description="Low complexity" evidence="1">
    <location>
        <begin position="282"/>
        <end position="294"/>
    </location>
</feature>
<dbReference type="InterPro" id="IPR036388">
    <property type="entry name" value="WH-like_DNA-bd_sf"/>
</dbReference>
<name>A0A1E3H6I6_9HYPH</name>
<organism evidence="2 3">
    <name type="scientific">Methylobrevis pamukkalensis</name>
    <dbReference type="NCBI Taxonomy" id="1439726"/>
    <lineage>
        <taxon>Bacteria</taxon>
        <taxon>Pseudomonadati</taxon>
        <taxon>Pseudomonadota</taxon>
        <taxon>Alphaproteobacteria</taxon>
        <taxon>Hyphomicrobiales</taxon>
        <taxon>Pleomorphomonadaceae</taxon>
        <taxon>Methylobrevis</taxon>
    </lineage>
</organism>
<protein>
    <submittedName>
        <fullName evidence="2">N-acetylglucosamine repressor</fullName>
    </submittedName>
</protein>
<dbReference type="Proteomes" id="UP000094622">
    <property type="component" value="Unassembled WGS sequence"/>
</dbReference>
<dbReference type="InterPro" id="IPR000600">
    <property type="entry name" value="ROK"/>
</dbReference>
<dbReference type="Gene3D" id="3.30.420.40">
    <property type="match status" value="2"/>
</dbReference>
<accession>A0A1E3H6I6</accession>
<comment type="caution">
    <text evidence="2">The sequence shown here is derived from an EMBL/GenBank/DDBJ whole genome shotgun (WGS) entry which is preliminary data.</text>
</comment>
<dbReference type="PANTHER" id="PTHR18964">
    <property type="entry name" value="ROK (REPRESSOR, ORF, KINASE) FAMILY"/>
    <property type="match status" value="1"/>
</dbReference>
<dbReference type="EMBL" id="MCRJ01000011">
    <property type="protein sequence ID" value="ODN71932.1"/>
    <property type="molecule type" value="Genomic_DNA"/>
</dbReference>
<dbReference type="Pfam" id="PF00480">
    <property type="entry name" value="ROK"/>
    <property type="match status" value="1"/>
</dbReference>